<comment type="caution">
    <text evidence="2">The sequence shown here is derived from an EMBL/GenBank/DDBJ whole genome shotgun (WGS) entry which is preliminary data.</text>
</comment>
<name>A0A5J4W444_9EUKA</name>
<evidence type="ECO:0000256" key="1">
    <source>
        <dbReference type="SAM" id="MobiDB-lite"/>
    </source>
</evidence>
<dbReference type="Proteomes" id="UP000324800">
    <property type="component" value="Unassembled WGS sequence"/>
</dbReference>
<organism evidence="2 3">
    <name type="scientific">Streblomastix strix</name>
    <dbReference type="NCBI Taxonomy" id="222440"/>
    <lineage>
        <taxon>Eukaryota</taxon>
        <taxon>Metamonada</taxon>
        <taxon>Preaxostyla</taxon>
        <taxon>Oxymonadida</taxon>
        <taxon>Streblomastigidae</taxon>
        <taxon>Streblomastix</taxon>
    </lineage>
</organism>
<reference evidence="2 3" key="1">
    <citation type="submission" date="2019-03" db="EMBL/GenBank/DDBJ databases">
        <title>Single cell metagenomics reveals metabolic interactions within the superorganism composed of flagellate Streblomastix strix and complex community of Bacteroidetes bacteria on its surface.</title>
        <authorList>
            <person name="Treitli S.C."/>
            <person name="Kolisko M."/>
            <person name="Husnik F."/>
            <person name="Keeling P."/>
            <person name="Hampl V."/>
        </authorList>
    </citation>
    <scope>NUCLEOTIDE SEQUENCE [LARGE SCALE GENOMIC DNA]</scope>
    <source>
        <strain evidence="2">ST1C</strain>
    </source>
</reference>
<dbReference type="EMBL" id="SNRW01003569">
    <property type="protein sequence ID" value="KAA6389490.1"/>
    <property type="molecule type" value="Genomic_DNA"/>
</dbReference>
<feature type="compositionally biased region" description="Basic and acidic residues" evidence="1">
    <location>
        <begin position="155"/>
        <end position="188"/>
    </location>
</feature>
<accession>A0A5J4W444</accession>
<feature type="region of interest" description="Disordered" evidence="1">
    <location>
        <begin position="155"/>
        <end position="201"/>
    </location>
</feature>
<protein>
    <submittedName>
        <fullName evidence="2">Uncharacterized protein</fullName>
    </submittedName>
</protein>
<evidence type="ECO:0000313" key="3">
    <source>
        <dbReference type="Proteomes" id="UP000324800"/>
    </source>
</evidence>
<evidence type="ECO:0000313" key="2">
    <source>
        <dbReference type="EMBL" id="KAA6389490.1"/>
    </source>
</evidence>
<proteinExistence type="predicted"/>
<dbReference type="AlphaFoldDB" id="A0A5J4W444"/>
<gene>
    <name evidence="2" type="ORF">EZS28_014981</name>
</gene>
<sequence length="366" mass="41552">MLCVSVNSSFNNNNIVKPNALIGHRNLKVRIQLDLNFESPLQVTIESVKKIFSFWSQDKGKKENTPETENEDENNYNEQFTFAADVQGLTVGVLDSYITSFFTHKCIVHFISIGVRYFQEEEGERGKVLGAGQLAKCDAELRRYIQVLDVIRDDSKSSTDDIGAGKKSDDEKLKDETMKRTKDEKKASDDDDISSCSSSQERNQRATFAGIVPALKHKNIVKKNKYENLIVQQIKSNKPLYLYVLGESAKDNVDDIHAPSAHLITKATKIPAFLGSNSSYHPRSIPFIHDVQSLKTHLFIILNNLDKNLNNNESFIRTQLVFSDSAEHDQLVKQILTLEHKVFDSEKIEIVSILTNNERQFKIDNI</sequence>